<feature type="chain" id="PRO_5007294433" evidence="1">
    <location>
        <begin position="21"/>
        <end position="191"/>
    </location>
</feature>
<evidence type="ECO:0000256" key="1">
    <source>
        <dbReference type="SAM" id="SignalP"/>
    </source>
</evidence>
<gene>
    <name evidence="2" type="ORF">CONCODRAFT_7973</name>
</gene>
<keyword evidence="1" id="KW-0732">Signal</keyword>
<dbReference type="AlphaFoldDB" id="A0A137P3G7"/>
<evidence type="ECO:0000313" key="3">
    <source>
        <dbReference type="Proteomes" id="UP000070444"/>
    </source>
</evidence>
<feature type="signal peptide" evidence="1">
    <location>
        <begin position="1"/>
        <end position="20"/>
    </location>
</feature>
<name>A0A137P3G7_CONC2</name>
<dbReference type="EMBL" id="KQ964530">
    <property type="protein sequence ID" value="KXN69562.1"/>
    <property type="molecule type" value="Genomic_DNA"/>
</dbReference>
<protein>
    <submittedName>
        <fullName evidence="2">Uncharacterized protein</fullName>
    </submittedName>
</protein>
<proteinExistence type="predicted"/>
<organism evidence="2 3">
    <name type="scientific">Conidiobolus coronatus (strain ATCC 28846 / CBS 209.66 / NRRL 28638)</name>
    <name type="common">Delacroixia coronata</name>
    <dbReference type="NCBI Taxonomy" id="796925"/>
    <lineage>
        <taxon>Eukaryota</taxon>
        <taxon>Fungi</taxon>
        <taxon>Fungi incertae sedis</taxon>
        <taxon>Zoopagomycota</taxon>
        <taxon>Entomophthoromycotina</taxon>
        <taxon>Entomophthoromycetes</taxon>
        <taxon>Entomophthorales</taxon>
        <taxon>Ancylistaceae</taxon>
        <taxon>Conidiobolus</taxon>
    </lineage>
</organism>
<dbReference type="Proteomes" id="UP000070444">
    <property type="component" value="Unassembled WGS sequence"/>
</dbReference>
<keyword evidence="3" id="KW-1185">Reference proteome</keyword>
<evidence type="ECO:0000313" key="2">
    <source>
        <dbReference type="EMBL" id="KXN69562.1"/>
    </source>
</evidence>
<reference evidence="2 3" key="1">
    <citation type="journal article" date="2015" name="Genome Biol. Evol.">
        <title>Phylogenomic analyses indicate that early fungi evolved digesting cell walls of algal ancestors of land plants.</title>
        <authorList>
            <person name="Chang Y."/>
            <person name="Wang S."/>
            <person name="Sekimoto S."/>
            <person name="Aerts A.L."/>
            <person name="Choi C."/>
            <person name="Clum A."/>
            <person name="LaButti K.M."/>
            <person name="Lindquist E.A."/>
            <person name="Yee Ngan C."/>
            <person name="Ohm R.A."/>
            <person name="Salamov A.A."/>
            <person name="Grigoriev I.V."/>
            <person name="Spatafora J.W."/>
            <person name="Berbee M.L."/>
        </authorList>
    </citation>
    <scope>NUCLEOTIDE SEQUENCE [LARGE SCALE GENOMIC DNA]</scope>
    <source>
        <strain evidence="2 3">NRRL 28638</strain>
    </source>
</reference>
<sequence>MIFNALRVSFLTLSVPSLEAYINEKDSHTILIAKKITRSTSTCILTYQVMKAVVRYSQEELDSTPHSLEVYYQVAWKTIIGHLHNVHKLANLRIDLNQGSLILLKSSEIKDTNNNKLAYLTWLPAKGIPVPNWMNSVFFFKFGCGQESFIPQLEFATPSSSLCYPFPESHYEHIVKFQKDQRNLPVWISSK</sequence>
<accession>A0A137P3G7</accession>